<name>C9KLI7_9FIRM</name>
<dbReference type="AlphaFoldDB" id="C9KLI7"/>
<comment type="caution">
    <text evidence="1">The sequence shown here is derived from an EMBL/GenBank/DDBJ whole genome shotgun (WGS) entry which is preliminary data.</text>
</comment>
<reference evidence="1" key="1">
    <citation type="submission" date="2009-09" db="EMBL/GenBank/DDBJ databases">
        <authorList>
            <person name="Weinstock G."/>
            <person name="Sodergren E."/>
            <person name="Clifton S."/>
            <person name="Fulton L."/>
            <person name="Fulton B."/>
            <person name="Courtney L."/>
            <person name="Fronick C."/>
            <person name="Harrison M."/>
            <person name="Strong C."/>
            <person name="Farmer C."/>
            <person name="Delahaunty K."/>
            <person name="Markovic C."/>
            <person name="Hall O."/>
            <person name="Minx P."/>
            <person name="Tomlinson C."/>
            <person name="Mitreva M."/>
            <person name="Nelson J."/>
            <person name="Hou S."/>
            <person name="Wollam A."/>
            <person name="Pepin K.H."/>
            <person name="Johnson M."/>
            <person name="Bhonagiri V."/>
            <person name="Nash W.E."/>
            <person name="Warren W."/>
            <person name="Chinwalla A."/>
            <person name="Mardis E.R."/>
            <person name="Wilson R.K."/>
        </authorList>
    </citation>
    <scope>NUCLEOTIDE SEQUENCE [LARGE SCALE GENOMIC DNA]</scope>
    <source>
        <strain evidence="1">DSM 20544</strain>
    </source>
</reference>
<dbReference type="EMBL" id="ABWK02000012">
    <property type="protein sequence ID" value="EEX69001.1"/>
    <property type="molecule type" value="Genomic_DNA"/>
</dbReference>
<protein>
    <submittedName>
        <fullName evidence="1">Uncharacterized protein</fullName>
    </submittedName>
</protein>
<evidence type="ECO:0000313" key="2">
    <source>
        <dbReference type="Proteomes" id="UP000003671"/>
    </source>
</evidence>
<organism evidence="1 2">
    <name type="scientific">Mitsuokella multacida DSM 20544</name>
    <dbReference type="NCBI Taxonomy" id="500635"/>
    <lineage>
        <taxon>Bacteria</taxon>
        <taxon>Bacillati</taxon>
        <taxon>Bacillota</taxon>
        <taxon>Negativicutes</taxon>
        <taxon>Selenomonadales</taxon>
        <taxon>Selenomonadaceae</taxon>
        <taxon>Mitsuokella</taxon>
    </lineage>
</organism>
<dbReference type="Proteomes" id="UP000003671">
    <property type="component" value="Unassembled WGS sequence"/>
</dbReference>
<dbReference type="InterPro" id="IPR037171">
    <property type="entry name" value="NagB/RpiA_transferase-like"/>
</dbReference>
<accession>C9KLI7</accession>
<dbReference type="STRING" id="500635.MITSMUL_04071"/>
<gene>
    <name evidence="1" type="ORF">MITSMUL_04071</name>
</gene>
<evidence type="ECO:0000313" key="1">
    <source>
        <dbReference type="EMBL" id="EEX69001.1"/>
    </source>
</evidence>
<dbReference type="SUPFAM" id="SSF100950">
    <property type="entry name" value="NagB/RpiA/CoA transferase-like"/>
    <property type="match status" value="1"/>
</dbReference>
<dbReference type="HOGENOM" id="CLU_2917557_0_0_9"/>
<keyword evidence="2" id="KW-1185">Reference proteome</keyword>
<sequence>MAKRQVVCGSVMPEAPASILQLHRDVTVILDRAGVAVVPVVVEAHRQDFLSSRRSEMIGKD</sequence>
<proteinExistence type="predicted"/>